<dbReference type="InterPro" id="IPR029046">
    <property type="entry name" value="LolA/LolB/LppX"/>
</dbReference>
<protein>
    <recommendedName>
        <fullName evidence="4">Lipoprotein chaperone</fullName>
    </recommendedName>
</protein>
<evidence type="ECO:0008006" key="4">
    <source>
        <dbReference type="Google" id="ProtNLM"/>
    </source>
</evidence>
<evidence type="ECO:0000313" key="3">
    <source>
        <dbReference type="Proteomes" id="UP000185494"/>
    </source>
</evidence>
<keyword evidence="1" id="KW-0732">Signal</keyword>
<dbReference type="SUPFAM" id="SSF89392">
    <property type="entry name" value="Prokaryotic lipoproteins and lipoprotein localization factors"/>
    <property type="match status" value="1"/>
</dbReference>
<dbReference type="InterPro" id="IPR004564">
    <property type="entry name" value="OM_lipoprot_carrier_LolA-like"/>
</dbReference>
<dbReference type="KEGG" id="rgi:RGI145_21315"/>
<dbReference type="Proteomes" id="UP000185494">
    <property type="component" value="Chromosome 2"/>
</dbReference>
<accession>A0A1L7AM18</accession>
<reference evidence="2 3" key="1">
    <citation type="submission" date="2016-05" db="EMBL/GenBank/DDBJ databases">
        <title>Complete Genome and Methylome Analysis of Psychrotrophic Bacterial Isolates from Antarctic Lake Untersee.</title>
        <authorList>
            <person name="Fomenkov A."/>
            <person name="Akimov V.N."/>
            <person name="Vasilyeva L.V."/>
            <person name="Andersen D."/>
            <person name="Vincze T."/>
            <person name="Roberts R.J."/>
        </authorList>
    </citation>
    <scope>NUCLEOTIDE SEQUENCE [LARGE SCALE GENOMIC DNA]</scope>
    <source>
        <strain evidence="2 3">U14-5</strain>
    </source>
</reference>
<dbReference type="STRING" id="257708.RGI145_21315"/>
<organism evidence="2 3">
    <name type="scientific">Roseomonas gilardii</name>
    <dbReference type="NCBI Taxonomy" id="257708"/>
    <lineage>
        <taxon>Bacteria</taxon>
        <taxon>Pseudomonadati</taxon>
        <taxon>Pseudomonadota</taxon>
        <taxon>Alphaproteobacteria</taxon>
        <taxon>Acetobacterales</taxon>
        <taxon>Roseomonadaceae</taxon>
        <taxon>Roseomonas</taxon>
    </lineage>
</organism>
<dbReference type="Gene3D" id="2.50.20.10">
    <property type="entry name" value="Lipoprotein localisation LolA/LolB/LppX"/>
    <property type="match status" value="1"/>
</dbReference>
<gene>
    <name evidence="2" type="ORF">RGI145_21315</name>
</gene>
<evidence type="ECO:0000313" key="2">
    <source>
        <dbReference type="EMBL" id="APT59848.1"/>
    </source>
</evidence>
<sequence length="188" mass="21251">MLRLLPIALWALGTSGGRAETPLEAMMRAMAQVRESRADFQEQKAMPELAMPFPSTGTLHWVAPDRLEKHTLDPVEEILRIEGDRLLLERPREGVRREISLDQSPDIRPLVEIIRAPLAGDLATLRRYYDIAFEGSLREGWRMRLTPLTERLRVAVQSVELTGQGTAIRTLDIRASEGETQMRITPAS</sequence>
<dbReference type="Pfam" id="PF19574">
    <property type="entry name" value="LolA_3"/>
    <property type="match status" value="1"/>
</dbReference>
<dbReference type="AlphaFoldDB" id="A0A1L7AM18"/>
<dbReference type="EMBL" id="CP015584">
    <property type="protein sequence ID" value="APT59848.1"/>
    <property type="molecule type" value="Genomic_DNA"/>
</dbReference>
<evidence type="ECO:0000256" key="1">
    <source>
        <dbReference type="ARBA" id="ARBA00022729"/>
    </source>
</evidence>
<name>A0A1L7AM18_9PROT</name>
<proteinExistence type="predicted"/>